<accession>A0ACD4RFW4</accession>
<gene>
    <name evidence="1" type="ORF">QLQ22_08680</name>
</gene>
<proteinExistence type="predicted"/>
<keyword evidence="1" id="KW-0418">Kinase</keyword>
<reference evidence="2" key="1">
    <citation type="journal article" date="2025" name="Aquaculture">
        <title>Assessment of the bioflocculant production and safety properties of Metabacillus hrfriensis sp. nov. based on phenotypic and whole-genome sequencing analysis.</title>
        <authorList>
            <person name="Zhang R."/>
            <person name="Zhao Z."/>
            <person name="Luo L."/>
            <person name="Wang S."/>
            <person name="Guo K."/>
            <person name="Xu W."/>
        </authorList>
    </citation>
    <scope>NUCLEOTIDE SEQUENCE [LARGE SCALE GENOMIC DNA]</scope>
    <source>
        <strain evidence="2">CT-WN-B3</strain>
    </source>
</reference>
<evidence type="ECO:0000313" key="1">
    <source>
        <dbReference type="EMBL" id="WHZ59381.1"/>
    </source>
</evidence>
<dbReference type="EC" id="2.7.1.31" evidence="1"/>
<protein>
    <submittedName>
        <fullName evidence="1">Glycerate kinase</fullName>
        <ecNumber evidence="1">2.7.1.31</ecNumber>
    </submittedName>
</protein>
<evidence type="ECO:0000313" key="2">
    <source>
        <dbReference type="Proteomes" id="UP001226091"/>
    </source>
</evidence>
<name>A0ACD4RFW4_9BACI</name>
<dbReference type="EMBL" id="CP126116">
    <property type="protein sequence ID" value="WHZ59381.1"/>
    <property type="molecule type" value="Genomic_DNA"/>
</dbReference>
<keyword evidence="2" id="KW-1185">Reference proteome</keyword>
<organism evidence="1 2">
    <name type="scientific">Metabacillus hrfriensis</name>
    <dbReference type="NCBI Taxonomy" id="3048891"/>
    <lineage>
        <taxon>Bacteria</taxon>
        <taxon>Bacillati</taxon>
        <taxon>Bacillota</taxon>
        <taxon>Bacilli</taxon>
        <taxon>Bacillales</taxon>
        <taxon>Bacillaceae</taxon>
        <taxon>Metabacillus</taxon>
    </lineage>
</organism>
<dbReference type="Proteomes" id="UP001226091">
    <property type="component" value="Chromosome"/>
</dbReference>
<keyword evidence="1" id="KW-0808">Transferase</keyword>
<sequence>MKIVIAPDSFKESMTALEVCEAAERGLRRSLPEVQTVKIPMADGGEGTVQALVDATNGTFTSLTVTGPLGLPVEAEYGWLGDQLTAVIEMASASGLHLVPPERRNPLMTTTAGTGELIKDAVQKGAKHIIIGIGGSATNDGGMGMAQALGVKFLDSEGAELSYGGGALSKLAKIDASKMMKELSGVTIDVACDVDNPLTGPTGASAIFGPQKGATDETVAVLDRNLSHYASLILKETGRDVEKIEGSGAAGGLGAGLLAFLNANLKRGVDIVIETVKLEQHMAEADLVITGEGRIDGQTIHGKTPVGVSKTAKKLNIPVIAIAGSIGDGYEKVHEEGISSVFSIVPGIVSLEEALNRGPLYVENLMFNLGQVLNLKR</sequence>